<name>A0A8J8NH93_HALGN</name>
<sequence>MYNIGDSDEDGSSPKVHSKKYSKKRSSPSKILAKGGKGLKESLIKEKDYAYSEGESKEKKSRHSSTTDVDSDTSSDDGRLSQDSRGSEGSDDSGNSGSSLSSGGSAGSNFGGNRKELIQRKGLSKYKVHLELLLKKNYWIFSRNLKLTLIQLIAPIAFCLLIVFFQWKSTDWANQEVYRTPERNIGRLPRCMGDPDCLTLGYSIIGQPGEDYEWVNDVMRYLANDNQLLYGKDVKLLHVGPGVDEFYSYVNNNPNMTWFGLVWCTTEWPVTDDVALPCRYAHEKGTSLEVKKGEKKMIFYSVFYNYTMEDSAFFKMIQEPAPMDPVLLRLKVSVDNAIMKYLNKLQDGSDLDAPRIELTQSTYPIMADRLQKDSNIVSQLGGYFFVLGPLLSFTIMVNEIVREKELRLRQVSIPCIMKFRVSKWQALAMEYIG</sequence>
<feature type="compositionally biased region" description="Basic and acidic residues" evidence="1">
    <location>
        <begin position="38"/>
        <end position="58"/>
    </location>
</feature>
<evidence type="ECO:0000313" key="4">
    <source>
        <dbReference type="Proteomes" id="UP000785679"/>
    </source>
</evidence>
<evidence type="ECO:0000256" key="1">
    <source>
        <dbReference type="SAM" id="MobiDB-lite"/>
    </source>
</evidence>
<accession>A0A8J8NH93</accession>
<keyword evidence="2" id="KW-0812">Transmembrane</keyword>
<evidence type="ECO:0000313" key="3">
    <source>
        <dbReference type="EMBL" id="TNV74275.1"/>
    </source>
</evidence>
<proteinExistence type="predicted"/>
<reference evidence="3" key="1">
    <citation type="submission" date="2019-06" db="EMBL/GenBank/DDBJ databases">
        <authorList>
            <person name="Zheng W."/>
        </authorList>
    </citation>
    <scope>NUCLEOTIDE SEQUENCE</scope>
    <source>
        <strain evidence="3">QDHG01</strain>
    </source>
</reference>
<feature type="compositionally biased region" description="Low complexity" evidence="1">
    <location>
        <begin position="92"/>
        <end position="103"/>
    </location>
</feature>
<feature type="region of interest" description="Disordered" evidence="1">
    <location>
        <begin position="1"/>
        <end position="108"/>
    </location>
</feature>
<feature type="compositionally biased region" description="Acidic residues" evidence="1">
    <location>
        <begin position="1"/>
        <end position="11"/>
    </location>
</feature>
<evidence type="ECO:0000256" key="2">
    <source>
        <dbReference type="SAM" id="Phobius"/>
    </source>
</evidence>
<dbReference type="OrthoDB" id="10255969at2759"/>
<gene>
    <name evidence="3" type="ORF">FGO68_gene4909</name>
</gene>
<dbReference type="Proteomes" id="UP000785679">
    <property type="component" value="Unassembled WGS sequence"/>
</dbReference>
<feature type="compositionally biased region" description="Basic and acidic residues" evidence="1">
    <location>
        <begin position="76"/>
        <end position="88"/>
    </location>
</feature>
<organism evidence="3 4">
    <name type="scientific">Halteria grandinella</name>
    <dbReference type="NCBI Taxonomy" id="5974"/>
    <lineage>
        <taxon>Eukaryota</taxon>
        <taxon>Sar</taxon>
        <taxon>Alveolata</taxon>
        <taxon>Ciliophora</taxon>
        <taxon>Intramacronucleata</taxon>
        <taxon>Spirotrichea</taxon>
        <taxon>Stichotrichia</taxon>
        <taxon>Sporadotrichida</taxon>
        <taxon>Halteriidae</taxon>
        <taxon>Halteria</taxon>
    </lineage>
</organism>
<protein>
    <submittedName>
        <fullName evidence="3">Uncharacterized protein</fullName>
    </submittedName>
</protein>
<keyword evidence="2" id="KW-0472">Membrane</keyword>
<dbReference type="EMBL" id="RRYP01017200">
    <property type="protein sequence ID" value="TNV74275.1"/>
    <property type="molecule type" value="Genomic_DNA"/>
</dbReference>
<keyword evidence="4" id="KW-1185">Reference proteome</keyword>
<keyword evidence="2" id="KW-1133">Transmembrane helix</keyword>
<feature type="transmembrane region" description="Helical" evidence="2">
    <location>
        <begin position="145"/>
        <end position="167"/>
    </location>
</feature>
<dbReference type="AlphaFoldDB" id="A0A8J8NH93"/>
<feature type="compositionally biased region" description="Basic residues" evidence="1">
    <location>
        <begin position="16"/>
        <end position="27"/>
    </location>
</feature>
<comment type="caution">
    <text evidence="3">The sequence shown here is derived from an EMBL/GenBank/DDBJ whole genome shotgun (WGS) entry which is preliminary data.</text>
</comment>